<proteinExistence type="predicted"/>
<organism evidence="1 3">
    <name type="scientific">Chitinophaga sancti</name>
    <dbReference type="NCBI Taxonomy" id="1004"/>
    <lineage>
        <taxon>Bacteria</taxon>
        <taxon>Pseudomonadati</taxon>
        <taxon>Bacteroidota</taxon>
        <taxon>Chitinophagia</taxon>
        <taxon>Chitinophagales</taxon>
        <taxon>Chitinophagaceae</taxon>
        <taxon>Chitinophaga</taxon>
    </lineage>
</organism>
<evidence type="ECO:0000313" key="1">
    <source>
        <dbReference type="EMBL" id="SFW57850.1"/>
    </source>
</evidence>
<dbReference type="OrthoDB" id="660152at2"/>
<protein>
    <submittedName>
        <fullName evidence="1">Uncharacterized protein</fullName>
    </submittedName>
</protein>
<dbReference type="EMBL" id="CP140154">
    <property type="protein sequence ID" value="WQG93048.1"/>
    <property type="molecule type" value="Genomic_DNA"/>
</dbReference>
<dbReference type="Proteomes" id="UP000183788">
    <property type="component" value="Unassembled WGS sequence"/>
</dbReference>
<dbReference type="STRING" id="1004.SAMN05661012_02719"/>
<evidence type="ECO:0000313" key="2">
    <source>
        <dbReference type="EMBL" id="WQG93048.1"/>
    </source>
</evidence>
<reference evidence="2 4" key="2">
    <citation type="submission" date="2023-11" db="EMBL/GenBank/DDBJ databases">
        <title>MicrobeMod: A computational toolkit for identifying prokaryotic methylation and restriction-modification with nanopore sequencing.</title>
        <authorList>
            <person name="Crits-Christoph A."/>
            <person name="Kang S.C."/>
            <person name="Lee H."/>
            <person name="Ostrov N."/>
        </authorList>
    </citation>
    <scope>NUCLEOTIDE SEQUENCE [LARGE SCALE GENOMIC DNA]</scope>
    <source>
        <strain evidence="2 4">ATCC 23090</strain>
    </source>
</reference>
<dbReference type="AlphaFoldDB" id="A0A1K1QD44"/>
<dbReference type="EMBL" id="FPIZ01000007">
    <property type="protein sequence ID" value="SFW57850.1"/>
    <property type="molecule type" value="Genomic_DNA"/>
</dbReference>
<gene>
    <name evidence="1" type="ORF">SAMN05661012_02719</name>
    <name evidence="2" type="ORF">SR876_16120</name>
</gene>
<reference evidence="1 3" key="1">
    <citation type="submission" date="2016-11" db="EMBL/GenBank/DDBJ databases">
        <authorList>
            <person name="Jaros S."/>
            <person name="Januszkiewicz K."/>
            <person name="Wedrychowicz H."/>
        </authorList>
    </citation>
    <scope>NUCLEOTIDE SEQUENCE [LARGE SCALE GENOMIC DNA]</scope>
    <source>
        <strain evidence="1 3">DSM 784</strain>
    </source>
</reference>
<sequence>MHYRLAVTPVENFRIREVIPLKYCQFVKRFAKPYLHKSNYVNMLYQERNMDGFALVRVLFFIKQPVLVVVTEDSPRTVIQEILSGHMELLFKGQKPLLLQPGGYDIFQLSTDEYALVMQPGICEMLRFEFEESVMKTVSKTATVKQWLDKLKSGKSAYFGHRPVDEKLEALQGEMQYCRAFTDEEQEWFNDKLDEVFEMVTEQGVLR</sequence>
<dbReference type="Proteomes" id="UP001326715">
    <property type="component" value="Chromosome"/>
</dbReference>
<keyword evidence="4" id="KW-1185">Reference proteome</keyword>
<evidence type="ECO:0000313" key="4">
    <source>
        <dbReference type="Proteomes" id="UP001326715"/>
    </source>
</evidence>
<dbReference type="RefSeq" id="WP_072360831.1">
    <property type="nucleotide sequence ID" value="NZ_CBHWAX010000027.1"/>
</dbReference>
<evidence type="ECO:0000313" key="3">
    <source>
        <dbReference type="Proteomes" id="UP000183788"/>
    </source>
</evidence>
<name>A0A1K1QD44_9BACT</name>
<accession>A0A1K1QD44</accession>